<keyword evidence="1" id="KW-0812">Transmembrane</keyword>
<feature type="transmembrane region" description="Helical" evidence="1">
    <location>
        <begin position="124"/>
        <end position="145"/>
    </location>
</feature>
<dbReference type="Proteomes" id="UP000294028">
    <property type="component" value="Unassembled WGS sequence"/>
</dbReference>
<comment type="caution">
    <text evidence="2">The sequence shown here is derived from an EMBL/GenBank/DDBJ whole genome shotgun (WGS) entry which is preliminary data.</text>
</comment>
<evidence type="ECO:0000313" key="2">
    <source>
        <dbReference type="EMBL" id="RYJ14319.1"/>
    </source>
</evidence>
<organism evidence="2 3">
    <name type="scientific">Halogeometricum borinquense</name>
    <dbReference type="NCBI Taxonomy" id="60847"/>
    <lineage>
        <taxon>Archaea</taxon>
        <taxon>Methanobacteriati</taxon>
        <taxon>Methanobacteriota</taxon>
        <taxon>Stenosarchaea group</taxon>
        <taxon>Halobacteria</taxon>
        <taxon>Halobacteriales</taxon>
        <taxon>Haloferacaceae</taxon>
        <taxon>Halogeometricum</taxon>
    </lineage>
</organism>
<gene>
    <name evidence="2" type="ORF">ELS19_10385</name>
</gene>
<protein>
    <submittedName>
        <fullName evidence="2">Uncharacterized protein</fullName>
    </submittedName>
</protein>
<proteinExistence type="predicted"/>
<feature type="transmembrane region" description="Helical" evidence="1">
    <location>
        <begin position="101"/>
        <end position="118"/>
    </location>
</feature>
<accession>A0A482TQU1</accession>
<feature type="transmembrane region" description="Helical" evidence="1">
    <location>
        <begin position="64"/>
        <end position="89"/>
    </location>
</feature>
<keyword evidence="1" id="KW-1133">Transmembrane helix</keyword>
<reference evidence="2 3" key="1">
    <citation type="submission" date="2018-12" db="EMBL/GenBank/DDBJ databases">
        <title>Genome analysis provides insights into bioremediation potentialities of Halogeometricum borinquense strain N11.</title>
        <authorList>
            <person name="Najjari A."/>
            <person name="Youssef N."/>
            <person name="Fhoula I."/>
            <person name="Ben Dhia O."/>
            <person name="Mahjoubi M."/>
            <person name="Ouzari H.I."/>
            <person name="Cherif A."/>
        </authorList>
    </citation>
    <scope>NUCLEOTIDE SEQUENCE [LARGE SCALE GENOMIC DNA]</scope>
    <source>
        <strain evidence="2 3">N11</strain>
    </source>
</reference>
<dbReference type="AlphaFoldDB" id="A0A482TQU1"/>
<dbReference type="EMBL" id="RZHH01000002">
    <property type="protein sequence ID" value="RYJ14319.1"/>
    <property type="molecule type" value="Genomic_DNA"/>
</dbReference>
<feature type="transmembrane region" description="Helical" evidence="1">
    <location>
        <begin position="26"/>
        <end position="52"/>
    </location>
</feature>
<sequence length="193" mass="20989">MEVLFICMNWNSNLKTTFGKRADEPVVVSTFATVITGVLSAIWFLAGSAWFFHESTVQLLTWTGAGVVALLGVLYIISVASASVSAYILWRLFASEHNWSYLRGGSVGLAMGVLWHVITGFGWFIVLIGVYSYLSMGGVTTISLFEQGTLLYKITAGWFSIALLSFWLTFGLPVIVGAGTGLGFTYCHKSTAE</sequence>
<keyword evidence="1" id="KW-0472">Membrane</keyword>
<evidence type="ECO:0000313" key="3">
    <source>
        <dbReference type="Proteomes" id="UP000294028"/>
    </source>
</evidence>
<feature type="transmembrane region" description="Helical" evidence="1">
    <location>
        <begin position="157"/>
        <end position="176"/>
    </location>
</feature>
<name>A0A482TQU1_9EURY</name>
<evidence type="ECO:0000256" key="1">
    <source>
        <dbReference type="SAM" id="Phobius"/>
    </source>
</evidence>